<feature type="region of interest" description="Disordered" evidence="1">
    <location>
        <begin position="1"/>
        <end position="54"/>
    </location>
</feature>
<organism evidence="2">
    <name type="scientific">Tanacetum cinerariifolium</name>
    <name type="common">Dalmatian daisy</name>
    <name type="synonym">Chrysanthemum cinerariifolium</name>
    <dbReference type="NCBI Taxonomy" id="118510"/>
    <lineage>
        <taxon>Eukaryota</taxon>
        <taxon>Viridiplantae</taxon>
        <taxon>Streptophyta</taxon>
        <taxon>Embryophyta</taxon>
        <taxon>Tracheophyta</taxon>
        <taxon>Spermatophyta</taxon>
        <taxon>Magnoliopsida</taxon>
        <taxon>eudicotyledons</taxon>
        <taxon>Gunneridae</taxon>
        <taxon>Pentapetalae</taxon>
        <taxon>asterids</taxon>
        <taxon>campanulids</taxon>
        <taxon>Asterales</taxon>
        <taxon>Asteraceae</taxon>
        <taxon>Asteroideae</taxon>
        <taxon>Anthemideae</taxon>
        <taxon>Anthemidinae</taxon>
        <taxon>Tanacetum</taxon>
    </lineage>
</organism>
<dbReference type="EMBL" id="BKCJ011097516">
    <property type="protein sequence ID" value="GFC84980.1"/>
    <property type="molecule type" value="Genomic_DNA"/>
</dbReference>
<feature type="compositionally biased region" description="Polar residues" evidence="1">
    <location>
        <begin position="10"/>
        <end position="30"/>
    </location>
</feature>
<dbReference type="SUPFAM" id="SSF57756">
    <property type="entry name" value="Retrovirus zinc finger-like domains"/>
    <property type="match status" value="1"/>
</dbReference>
<comment type="caution">
    <text evidence="2">The sequence shown here is derived from an EMBL/GenBank/DDBJ whole genome shotgun (WGS) entry which is preliminary data.</text>
</comment>
<sequence>LALKVEKQLSAKQKTTTRFGSSSHAPQSATGPVRVGSIKADPPALTDVSPTPTTSSLRCFKCQGICHLNRDCPNKQVLTLIDEADPLYDTKDEVETEVVYPDRGELFVTRRLLNTAVLDQDDDTTWLQTNIFRTQ</sequence>
<dbReference type="InterPro" id="IPR036875">
    <property type="entry name" value="Znf_CCHC_sf"/>
</dbReference>
<dbReference type="AlphaFoldDB" id="A0A699RES1"/>
<accession>A0A699RES1</accession>
<feature type="non-terminal residue" evidence="2">
    <location>
        <position position="1"/>
    </location>
</feature>
<dbReference type="GO" id="GO:0003676">
    <property type="term" value="F:nucleic acid binding"/>
    <property type="evidence" value="ECO:0007669"/>
    <property type="project" value="InterPro"/>
</dbReference>
<dbReference type="GO" id="GO:0003964">
    <property type="term" value="F:RNA-directed DNA polymerase activity"/>
    <property type="evidence" value="ECO:0007669"/>
    <property type="project" value="UniProtKB-KW"/>
</dbReference>
<keyword evidence="2" id="KW-0808">Transferase</keyword>
<dbReference type="GO" id="GO:0008270">
    <property type="term" value="F:zinc ion binding"/>
    <property type="evidence" value="ECO:0007669"/>
    <property type="project" value="InterPro"/>
</dbReference>
<feature type="non-terminal residue" evidence="2">
    <location>
        <position position="135"/>
    </location>
</feature>
<proteinExistence type="predicted"/>
<evidence type="ECO:0000256" key="1">
    <source>
        <dbReference type="SAM" id="MobiDB-lite"/>
    </source>
</evidence>
<gene>
    <name evidence="2" type="ORF">Tci_856950</name>
</gene>
<name>A0A699RES1_TANCI</name>
<keyword evidence="2" id="KW-0695">RNA-directed DNA polymerase</keyword>
<keyword evidence="2" id="KW-0548">Nucleotidyltransferase</keyword>
<reference evidence="2" key="1">
    <citation type="journal article" date="2019" name="Sci. Rep.">
        <title>Draft genome of Tanacetum cinerariifolium, the natural source of mosquito coil.</title>
        <authorList>
            <person name="Yamashiro T."/>
            <person name="Shiraishi A."/>
            <person name="Satake H."/>
            <person name="Nakayama K."/>
        </authorList>
    </citation>
    <scope>NUCLEOTIDE SEQUENCE</scope>
</reference>
<protein>
    <submittedName>
        <fullName evidence="2">Reverse transcriptase domain-containing protein</fullName>
    </submittedName>
</protein>
<evidence type="ECO:0000313" key="2">
    <source>
        <dbReference type="EMBL" id="GFC84980.1"/>
    </source>
</evidence>